<gene>
    <name evidence="2" type="ORF">CES85_2276</name>
</gene>
<proteinExistence type="predicted"/>
<evidence type="ECO:0000256" key="1">
    <source>
        <dbReference type="SAM" id="Phobius"/>
    </source>
</evidence>
<dbReference type="Pfam" id="PF05990">
    <property type="entry name" value="DUF900"/>
    <property type="match status" value="1"/>
</dbReference>
<dbReference type="SUPFAM" id="SSF53474">
    <property type="entry name" value="alpha/beta-Hydrolases"/>
    <property type="match status" value="1"/>
</dbReference>
<dbReference type="EMBL" id="CP022604">
    <property type="protein sequence ID" value="ASV87661.1"/>
    <property type="molecule type" value="Genomic_DNA"/>
</dbReference>
<evidence type="ECO:0000313" key="3">
    <source>
        <dbReference type="Proteomes" id="UP000215256"/>
    </source>
</evidence>
<name>A0A248UMN7_9HYPH</name>
<keyword evidence="1" id="KW-0472">Membrane</keyword>
<sequence length="500" mass="54999">MRRHSRSNEALQIVDPLARVPHCRTQFRARRDYSDAQSNVRRGLYAWGFCTSHELPMTSVERLKMAFRDDLKSLLRRSRRDLSIITWGCVTGNQSTIGVLEASCSARWGAEGMAIRRRQQSGRYMAAILFTALALALCACAARPGSSVLTPVAAVEGAKQVTIFVASTRATDPSTPTFLTDRFTATTTYVRYVVSIPPTHRPTEIEWPTDVPDPTRHFAIVSSERLDERRFFAEVGGTAARGEGLGRDVAIFVHGFNSNFPETLFRTAQLTADVQVAQSAVLFSWPSKAAITGYLADKDAVTFSRDALARVVERVAGDRHVRGMKLYAHSMGAWLTMESVRQIRIAKDERTLGKLIDLTLAAPDIDAEVFLQQLRVVGRLRSPVTVLVSRKDQALSVSRFIAGGQFRAGAANIDDPQVLVEARNSNLRVIDITNLATQAGAGHDGFAAFASIYGRLPQSSDGRVASDIGPGVYELDVANKFETLDARLVQRVADTKTIER</sequence>
<dbReference type="InterPro" id="IPR010297">
    <property type="entry name" value="DUF900_hydrolase"/>
</dbReference>
<dbReference type="PANTHER" id="PTHR36513:SF1">
    <property type="entry name" value="TRANSMEMBRANE PROTEIN"/>
    <property type="match status" value="1"/>
</dbReference>
<accession>A0A248UMN7</accession>
<organism evidence="2 3">
    <name type="scientific">Ochrobactrum quorumnocens</name>
    <dbReference type="NCBI Taxonomy" id="271865"/>
    <lineage>
        <taxon>Bacteria</taxon>
        <taxon>Pseudomonadati</taxon>
        <taxon>Pseudomonadota</taxon>
        <taxon>Alphaproteobacteria</taxon>
        <taxon>Hyphomicrobiales</taxon>
        <taxon>Brucellaceae</taxon>
        <taxon>Brucella/Ochrobactrum group</taxon>
        <taxon>Ochrobactrum</taxon>
    </lineage>
</organism>
<reference evidence="2 3" key="1">
    <citation type="submission" date="2017-07" db="EMBL/GenBank/DDBJ databases">
        <title>Phylogenetic study on the rhizospheric bacterium Ochrobactrum sp. A44.</title>
        <authorList>
            <person name="Krzyzanowska D.M."/>
            <person name="Ossowicki A."/>
            <person name="Rajewska M."/>
            <person name="Maciag T."/>
            <person name="Kaczynski Z."/>
            <person name="Czerwicka M."/>
            <person name="Jafra S."/>
        </authorList>
    </citation>
    <scope>NUCLEOTIDE SEQUENCE [LARGE SCALE GENOMIC DNA]</scope>
    <source>
        <strain evidence="2 3">A44</strain>
    </source>
</reference>
<feature type="transmembrane region" description="Helical" evidence="1">
    <location>
        <begin position="124"/>
        <end position="144"/>
    </location>
</feature>
<dbReference type="KEGG" id="och:CES85_2276"/>
<dbReference type="Proteomes" id="UP000215256">
    <property type="component" value="Chromosome 1"/>
</dbReference>
<protein>
    <recommendedName>
        <fullName evidence="4">Alpha/beta hydrolase</fullName>
    </recommendedName>
</protein>
<evidence type="ECO:0008006" key="4">
    <source>
        <dbReference type="Google" id="ProtNLM"/>
    </source>
</evidence>
<evidence type="ECO:0000313" key="2">
    <source>
        <dbReference type="EMBL" id="ASV87661.1"/>
    </source>
</evidence>
<keyword evidence="1" id="KW-1133">Transmembrane helix</keyword>
<keyword evidence="1" id="KW-0812">Transmembrane</keyword>
<dbReference type="InterPro" id="IPR029058">
    <property type="entry name" value="AB_hydrolase_fold"/>
</dbReference>
<dbReference type="AlphaFoldDB" id="A0A248UMN7"/>
<dbReference type="PANTHER" id="PTHR36513">
    <property type="entry name" value="ABC TRANSMEMBRANE TYPE-1 DOMAIN-CONTAINING PROTEIN"/>
    <property type="match status" value="1"/>
</dbReference>